<dbReference type="AlphaFoldDB" id="A0A2A5MPX2"/>
<feature type="transmembrane region" description="Helical" evidence="1">
    <location>
        <begin position="6"/>
        <end position="27"/>
    </location>
</feature>
<keyword evidence="1" id="KW-0812">Transmembrane</keyword>
<gene>
    <name evidence="2" type="ORF">CP911_05840</name>
</gene>
<evidence type="ECO:0000313" key="3">
    <source>
        <dbReference type="Proteomes" id="UP000217648"/>
    </source>
</evidence>
<comment type="caution">
    <text evidence="2">The sequence shown here is derived from an EMBL/GenBank/DDBJ whole genome shotgun (WGS) entry which is preliminary data.</text>
</comment>
<protein>
    <submittedName>
        <fullName evidence="2">Uncharacterized protein</fullName>
    </submittedName>
</protein>
<organism evidence="2 3">
    <name type="scientific">Klebsiella quasipneumoniae</name>
    <dbReference type="NCBI Taxonomy" id="1463165"/>
    <lineage>
        <taxon>Bacteria</taxon>
        <taxon>Pseudomonadati</taxon>
        <taxon>Pseudomonadota</taxon>
        <taxon>Gammaproteobacteria</taxon>
        <taxon>Enterobacterales</taxon>
        <taxon>Enterobacteriaceae</taxon>
        <taxon>Klebsiella/Raoultella group</taxon>
        <taxon>Klebsiella</taxon>
        <taxon>Klebsiella pneumoniae complex</taxon>
    </lineage>
</organism>
<evidence type="ECO:0000313" key="2">
    <source>
        <dbReference type="EMBL" id="PCM62712.1"/>
    </source>
</evidence>
<evidence type="ECO:0000256" key="1">
    <source>
        <dbReference type="SAM" id="Phobius"/>
    </source>
</evidence>
<name>A0A2A5MPX2_9ENTR</name>
<dbReference type="Proteomes" id="UP000217648">
    <property type="component" value="Unassembled WGS sequence"/>
</dbReference>
<dbReference type="EMBL" id="NXHG01000002">
    <property type="protein sequence ID" value="PCM62712.1"/>
    <property type="molecule type" value="Genomic_DNA"/>
</dbReference>
<proteinExistence type="predicted"/>
<keyword evidence="1" id="KW-1133">Transmembrane helix</keyword>
<keyword evidence="1" id="KW-0472">Membrane</keyword>
<sequence>MTVIVVLAPLPLNAHFCLCLAYFSIWLENPRRPAHNI</sequence>
<accession>A0A2A5MPX2</accession>
<reference evidence="2 3" key="1">
    <citation type="submission" date="2017-09" db="EMBL/GenBank/DDBJ databases">
        <title>Mdr eskape-Ghana.</title>
        <authorList>
            <person name="Agyepong N."/>
            <person name="Janice J."/>
            <person name="Samuelsen O."/>
            <person name="Owusu-Ofori A."/>
            <person name="Sundsfjord A."/>
            <person name="Essack S."/>
            <person name="Pedersen T."/>
        </authorList>
    </citation>
    <scope>NUCLEOTIDE SEQUENCE [LARGE SCALE GENOMIC DNA]</scope>
    <source>
        <strain evidence="2 3">46</strain>
    </source>
</reference>